<feature type="transmembrane region" description="Helical" evidence="8">
    <location>
        <begin position="139"/>
        <end position="157"/>
    </location>
</feature>
<evidence type="ECO:0000256" key="4">
    <source>
        <dbReference type="ARBA" id="ARBA00022475"/>
    </source>
</evidence>
<evidence type="ECO:0000256" key="8">
    <source>
        <dbReference type="SAM" id="Phobius"/>
    </source>
</evidence>
<accession>A0A2H1IJ42</accession>
<dbReference type="AlphaFoldDB" id="A0A2H1IJ42"/>
<dbReference type="InterPro" id="IPR037294">
    <property type="entry name" value="ABC_BtuC-like"/>
</dbReference>
<feature type="transmembrane region" description="Helical" evidence="8">
    <location>
        <begin position="29"/>
        <end position="51"/>
    </location>
</feature>
<dbReference type="RefSeq" id="WP_101544833.1">
    <property type="nucleotide sequence ID" value="NZ_FXYX01000004.1"/>
</dbReference>
<feature type="transmembrane region" description="Helical" evidence="8">
    <location>
        <begin position="329"/>
        <end position="347"/>
    </location>
</feature>
<dbReference type="GO" id="GO:0022857">
    <property type="term" value="F:transmembrane transporter activity"/>
    <property type="evidence" value="ECO:0007669"/>
    <property type="project" value="InterPro"/>
</dbReference>
<dbReference type="EMBL" id="FXYX01000004">
    <property type="protein sequence ID" value="SMX75171.1"/>
    <property type="molecule type" value="Genomic_DNA"/>
</dbReference>
<feature type="transmembrane region" description="Helical" evidence="8">
    <location>
        <begin position="213"/>
        <end position="233"/>
    </location>
</feature>
<dbReference type="SUPFAM" id="SSF81345">
    <property type="entry name" value="ABC transporter involved in vitamin B12 uptake, BtuC"/>
    <property type="match status" value="1"/>
</dbReference>
<dbReference type="Proteomes" id="UP000234382">
    <property type="component" value="Unassembled WGS sequence"/>
</dbReference>
<comment type="similarity">
    <text evidence="2">Belongs to the binding-protein-dependent transport system permease family. FecCD subfamily.</text>
</comment>
<dbReference type="GO" id="GO:0005886">
    <property type="term" value="C:plasma membrane"/>
    <property type="evidence" value="ECO:0007669"/>
    <property type="project" value="UniProtKB-SubCell"/>
</dbReference>
<evidence type="ECO:0000256" key="6">
    <source>
        <dbReference type="ARBA" id="ARBA00022989"/>
    </source>
</evidence>
<keyword evidence="6 8" id="KW-1133">Transmembrane helix</keyword>
<dbReference type="PANTHER" id="PTHR30472">
    <property type="entry name" value="FERRIC ENTEROBACTIN TRANSPORT SYSTEM PERMEASE PROTEIN"/>
    <property type="match status" value="1"/>
</dbReference>
<keyword evidence="10" id="KW-1185">Reference proteome</keyword>
<evidence type="ECO:0000256" key="5">
    <source>
        <dbReference type="ARBA" id="ARBA00022692"/>
    </source>
</evidence>
<proteinExistence type="inferred from homology"/>
<evidence type="ECO:0000256" key="1">
    <source>
        <dbReference type="ARBA" id="ARBA00004651"/>
    </source>
</evidence>
<organism evidence="9 10">
    <name type="scientific">Brevibacterium iodinum ATCC 49514</name>
    <dbReference type="NCBI Taxonomy" id="1255616"/>
    <lineage>
        <taxon>Bacteria</taxon>
        <taxon>Bacillati</taxon>
        <taxon>Actinomycetota</taxon>
        <taxon>Actinomycetes</taxon>
        <taxon>Micrococcales</taxon>
        <taxon>Brevibacteriaceae</taxon>
        <taxon>Brevibacterium</taxon>
    </lineage>
</organism>
<evidence type="ECO:0000256" key="2">
    <source>
        <dbReference type="ARBA" id="ARBA00007935"/>
    </source>
</evidence>
<feature type="transmembrane region" description="Helical" evidence="8">
    <location>
        <begin position="301"/>
        <end position="323"/>
    </location>
</feature>
<evidence type="ECO:0000256" key="7">
    <source>
        <dbReference type="ARBA" id="ARBA00023136"/>
    </source>
</evidence>
<keyword evidence="7 8" id="KW-0472">Membrane</keyword>
<feature type="transmembrane region" description="Helical" evidence="8">
    <location>
        <begin position="259"/>
        <end position="289"/>
    </location>
</feature>
<reference evidence="10" key="1">
    <citation type="submission" date="2017-03" db="EMBL/GenBank/DDBJ databases">
        <authorList>
            <person name="Monnet C."/>
        </authorList>
    </citation>
    <scope>NUCLEOTIDE SEQUENCE [LARGE SCALE GENOMIC DNA]</scope>
    <source>
        <strain evidence="10">ATCC 49514</strain>
    </source>
</reference>
<dbReference type="Gene3D" id="1.10.3470.10">
    <property type="entry name" value="ABC transporter involved in vitamin B12 uptake, BtuC"/>
    <property type="match status" value="1"/>
</dbReference>
<keyword evidence="3" id="KW-0813">Transport</keyword>
<sequence length="355" mass="36354">MTGSATSAEAKPRIDTSHPTGGSLRIRRVLGLVAAIIALIVVIAASLAIGARDMPISEVLRALFSPTGSDDQLVVLELRLPRTVLGILVGMGLGLAGGLIQALTRNPLADPGILGVNAGASLAITIGVAFFGISSITGYIWFAFAGALVATVGVYVIGSAGRSRTVDPIRLTLAGVAVAAVLTGLTKAILLTNERAFDAFRSWDVGAIAGRDFDTITAILPFMIIGTVLALALSHSLNAVALGDDLAASLGTSVNRTRVLSILAVTLLAGAATAAAGPIGFIGLMIPHIARWIVGPDQRWILSYSLVLSPILLLASDVIGRVVMKPGELQVGVVTAFVGAPVLIALVRRKKASGL</sequence>
<dbReference type="PANTHER" id="PTHR30472:SF1">
    <property type="entry name" value="FE(3+) DICITRATE TRANSPORT SYSTEM PERMEASE PROTEIN FECC-RELATED"/>
    <property type="match status" value="1"/>
</dbReference>
<name>A0A2H1IJ42_9MICO</name>
<evidence type="ECO:0000313" key="9">
    <source>
        <dbReference type="EMBL" id="SMX75171.1"/>
    </source>
</evidence>
<keyword evidence="4" id="KW-1003">Cell membrane</keyword>
<dbReference type="GO" id="GO:0033214">
    <property type="term" value="P:siderophore-iron import into cell"/>
    <property type="evidence" value="ECO:0007669"/>
    <property type="project" value="TreeGrafter"/>
</dbReference>
<gene>
    <name evidence="9" type="ORF">BI49514_01004</name>
</gene>
<feature type="transmembrane region" description="Helical" evidence="8">
    <location>
        <begin position="169"/>
        <end position="192"/>
    </location>
</feature>
<dbReference type="Pfam" id="PF01032">
    <property type="entry name" value="FecCD"/>
    <property type="match status" value="1"/>
</dbReference>
<dbReference type="FunFam" id="1.10.3470.10:FF:000001">
    <property type="entry name" value="Vitamin B12 ABC transporter permease BtuC"/>
    <property type="match status" value="1"/>
</dbReference>
<dbReference type="CDD" id="cd06550">
    <property type="entry name" value="TM_ABC_iron-siderophores_like"/>
    <property type="match status" value="1"/>
</dbReference>
<protein>
    <submittedName>
        <fullName evidence="9">Iron complex transport system permease protein</fullName>
    </submittedName>
</protein>
<evidence type="ECO:0000256" key="3">
    <source>
        <dbReference type="ARBA" id="ARBA00022448"/>
    </source>
</evidence>
<dbReference type="InterPro" id="IPR000522">
    <property type="entry name" value="ABC_transptr_permease_BtuC"/>
</dbReference>
<evidence type="ECO:0000313" key="10">
    <source>
        <dbReference type="Proteomes" id="UP000234382"/>
    </source>
</evidence>
<feature type="transmembrane region" description="Helical" evidence="8">
    <location>
        <begin position="83"/>
        <end position="100"/>
    </location>
</feature>
<keyword evidence="5 8" id="KW-0812">Transmembrane</keyword>
<comment type="subcellular location">
    <subcellularLocation>
        <location evidence="1">Cell membrane</location>
        <topology evidence="1">Multi-pass membrane protein</topology>
    </subcellularLocation>
</comment>
<feature type="transmembrane region" description="Helical" evidence="8">
    <location>
        <begin position="112"/>
        <end position="132"/>
    </location>
</feature>